<evidence type="ECO:0000256" key="3">
    <source>
        <dbReference type="PROSITE-ProRule" id="PRU00708"/>
    </source>
</evidence>
<reference evidence="4" key="1">
    <citation type="submission" date="2020-08" db="EMBL/GenBank/DDBJ databases">
        <title>Plant Genome Project.</title>
        <authorList>
            <person name="Zhang R.-G."/>
        </authorList>
    </citation>
    <scope>NUCLEOTIDE SEQUENCE</scope>
    <source>
        <strain evidence="4">WSP0</strain>
        <tissue evidence="4">Leaf</tissue>
    </source>
</reference>
<proteinExistence type="inferred from homology"/>
<accession>A0AAV6IV45</accession>
<comment type="caution">
    <text evidence="4">The sequence shown here is derived from an EMBL/GenBank/DDBJ whole genome shotgun (WGS) entry which is preliminary data.</text>
</comment>
<organism evidence="4 5">
    <name type="scientific">Rhododendron griersonianum</name>
    <dbReference type="NCBI Taxonomy" id="479676"/>
    <lineage>
        <taxon>Eukaryota</taxon>
        <taxon>Viridiplantae</taxon>
        <taxon>Streptophyta</taxon>
        <taxon>Embryophyta</taxon>
        <taxon>Tracheophyta</taxon>
        <taxon>Spermatophyta</taxon>
        <taxon>Magnoliopsida</taxon>
        <taxon>eudicotyledons</taxon>
        <taxon>Gunneridae</taxon>
        <taxon>Pentapetalae</taxon>
        <taxon>asterids</taxon>
        <taxon>Ericales</taxon>
        <taxon>Ericaceae</taxon>
        <taxon>Ericoideae</taxon>
        <taxon>Rhodoreae</taxon>
        <taxon>Rhododendron</taxon>
    </lineage>
</organism>
<dbReference type="PROSITE" id="PS51375">
    <property type="entry name" value="PPR"/>
    <property type="match status" value="1"/>
</dbReference>
<evidence type="ECO:0000313" key="4">
    <source>
        <dbReference type="EMBL" id="KAG5530434.1"/>
    </source>
</evidence>
<evidence type="ECO:0008006" key="6">
    <source>
        <dbReference type="Google" id="ProtNLM"/>
    </source>
</evidence>
<dbReference type="AlphaFoldDB" id="A0AAV6IV45"/>
<dbReference type="Pfam" id="PF13041">
    <property type="entry name" value="PPR_2"/>
    <property type="match status" value="1"/>
</dbReference>
<evidence type="ECO:0000256" key="2">
    <source>
        <dbReference type="ARBA" id="ARBA00022737"/>
    </source>
</evidence>
<dbReference type="InterPro" id="IPR002885">
    <property type="entry name" value="PPR_rpt"/>
</dbReference>
<dbReference type="GO" id="GO:0003729">
    <property type="term" value="F:mRNA binding"/>
    <property type="evidence" value="ECO:0007669"/>
    <property type="project" value="TreeGrafter"/>
</dbReference>
<feature type="repeat" description="PPR" evidence="3">
    <location>
        <begin position="166"/>
        <end position="200"/>
    </location>
</feature>
<dbReference type="PANTHER" id="PTHR47938:SF35">
    <property type="entry name" value="PENTATRICOPEPTIDE REPEAT-CONTAINING PROTEIN 4, MITOCHONDRIAL-RELATED"/>
    <property type="match status" value="1"/>
</dbReference>
<dbReference type="PANTHER" id="PTHR47938">
    <property type="entry name" value="RESPIRATORY COMPLEX I CHAPERONE (CIA84), PUTATIVE (AFU_ORTHOLOGUE AFUA_2G06020)-RELATED"/>
    <property type="match status" value="1"/>
</dbReference>
<dbReference type="InterPro" id="IPR011990">
    <property type="entry name" value="TPR-like_helical_dom_sf"/>
</dbReference>
<sequence>MGHPIISQKFLVEAPCLHLISAQVGLSSGIGNGLPSKTLAAHFTNTLKCRGHVGCRRTTFSLQCRAHQLGICVDKVNEGDEDALSSDSFLMGLEKKNRVDRRQMFRNKYFITSTLSLDVVFVENDEESNNEILQRFSSNGKVADASYLINVMALLDDMSSSGCPPDVITYNTILRAMSDNGRFDQAIGFWRDQLRKGCPPYVISSTVLLKLVCEHCGVVRAMEVLEDLAVEGFCH</sequence>
<dbReference type="NCBIfam" id="TIGR00756">
    <property type="entry name" value="PPR"/>
    <property type="match status" value="1"/>
</dbReference>
<keyword evidence="2" id="KW-0677">Repeat</keyword>
<dbReference type="Gene3D" id="1.25.40.10">
    <property type="entry name" value="Tetratricopeptide repeat domain"/>
    <property type="match status" value="1"/>
</dbReference>
<evidence type="ECO:0000313" key="5">
    <source>
        <dbReference type="Proteomes" id="UP000823749"/>
    </source>
</evidence>
<dbReference type="EMBL" id="JACTNZ010000009">
    <property type="protein sequence ID" value="KAG5530434.1"/>
    <property type="molecule type" value="Genomic_DNA"/>
</dbReference>
<name>A0AAV6IV45_9ERIC</name>
<dbReference type="Proteomes" id="UP000823749">
    <property type="component" value="Chromosome 9"/>
</dbReference>
<comment type="similarity">
    <text evidence="1">Belongs to the PPR family. P subfamily.</text>
</comment>
<protein>
    <recommendedName>
        <fullName evidence="6">Pentatricopeptide repeat-containing protein</fullName>
    </recommendedName>
</protein>
<evidence type="ECO:0000256" key="1">
    <source>
        <dbReference type="ARBA" id="ARBA00007626"/>
    </source>
</evidence>
<gene>
    <name evidence="4" type="ORF">RHGRI_025401</name>
</gene>
<keyword evidence="5" id="KW-1185">Reference proteome</keyword>